<reference evidence="1 2" key="1">
    <citation type="submission" date="2018-01" db="EMBL/GenBank/DDBJ databases">
        <title>Draft genome sequence of Jishengella endophytica.</title>
        <authorList>
            <person name="Sahin N."/>
            <person name="Ay H."/>
            <person name="Saygin H."/>
        </authorList>
    </citation>
    <scope>NUCLEOTIDE SEQUENCE [LARGE SCALE GENOMIC DNA]</scope>
    <source>
        <strain evidence="1 2">DSM 45430</strain>
    </source>
</reference>
<dbReference type="AlphaFoldDB" id="A0A2W2BN10"/>
<evidence type="ECO:0000313" key="2">
    <source>
        <dbReference type="Proteomes" id="UP000248627"/>
    </source>
</evidence>
<dbReference type="RefSeq" id="WP_111245673.1">
    <property type="nucleotide sequence ID" value="NZ_POTX01000228.1"/>
</dbReference>
<gene>
    <name evidence="1" type="ORF">C1I93_24655</name>
</gene>
<dbReference type="EMBL" id="POTX01000228">
    <property type="protein sequence ID" value="PZF88801.1"/>
    <property type="molecule type" value="Genomic_DNA"/>
</dbReference>
<keyword evidence="2" id="KW-1185">Reference proteome</keyword>
<accession>A0A2W2BN10</accession>
<protein>
    <submittedName>
        <fullName evidence="1">Uncharacterized protein</fullName>
    </submittedName>
</protein>
<evidence type="ECO:0000313" key="1">
    <source>
        <dbReference type="EMBL" id="PZF88801.1"/>
    </source>
</evidence>
<proteinExistence type="predicted"/>
<organism evidence="1 2">
    <name type="scientific">Micromonospora endophytica</name>
    <dbReference type="NCBI Taxonomy" id="515350"/>
    <lineage>
        <taxon>Bacteria</taxon>
        <taxon>Bacillati</taxon>
        <taxon>Actinomycetota</taxon>
        <taxon>Actinomycetes</taxon>
        <taxon>Micromonosporales</taxon>
        <taxon>Micromonosporaceae</taxon>
        <taxon>Micromonospora</taxon>
    </lineage>
</organism>
<feature type="non-terminal residue" evidence="1">
    <location>
        <position position="1"/>
    </location>
</feature>
<dbReference type="Proteomes" id="UP000248627">
    <property type="component" value="Unassembled WGS sequence"/>
</dbReference>
<name>A0A2W2BN10_9ACTN</name>
<sequence>RGTVVVACPDGDGGPAEEALRVIGEYGDRLRGCRLTVLVLADGAPDLPTRLGAAEAELPPEVTVHLMPGPPSRLPVALRAAGAAGAPMLSYLEGADAADPVALSAAATGRPAEALLFAAAGTPLRAALGDAGFPLSTAVELADAGRRIGFGTGSDRSLEALKEELWATGLRMVGPHGEPLAPAPEVDPEPLAGVLLAELVRHGPRTVTELRRYAVTATAYRAVDALRAMTTLLDTARVSRAPEQGRLGGDVLLTAAGPAA</sequence>
<comment type="caution">
    <text evidence="1">The sequence shown here is derived from an EMBL/GenBank/DDBJ whole genome shotgun (WGS) entry which is preliminary data.</text>
</comment>